<dbReference type="PANTHER" id="PTHR42951">
    <property type="entry name" value="METALLO-BETA-LACTAMASE DOMAIN-CONTAINING"/>
    <property type="match status" value="1"/>
</dbReference>
<proteinExistence type="inferred from homology"/>
<evidence type="ECO:0000313" key="3">
    <source>
        <dbReference type="EMBL" id="GBC62862.1"/>
    </source>
</evidence>
<reference evidence="4" key="2">
    <citation type="submission" date="2019-01" db="EMBL/GenBank/DDBJ databases">
        <title>Genome sequence of Desulfonema ishimotonii strain Tokyo 01.</title>
        <authorList>
            <person name="Fukui M."/>
        </authorList>
    </citation>
    <scope>NUCLEOTIDE SEQUENCE [LARGE SCALE GENOMIC DNA]</scope>
    <source>
        <strain evidence="4">Tokyo 01</strain>
    </source>
</reference>
<dbReference type="EMBL" id="BEXT01000001">
    <property type="protein sequence ID" value="GBC62862.1"/>
    <property type="molecule type" value="Genomic_DNA"/>
</dbReference>
<name>A0A401G0W3_9BACT</name>
<dbReference type="Pfam" id="PF00753">
    <property type="entry name" value="Lactamase_B"/>
    <property type="match status" value="1"/>
</dbReference>
<feature type="domain" description="Metallo-beta-lactamase" evidence="2">
    <location>
        <begin position="21"/>
        <end position="202"/>
    </location>
</feature>
<organism evidence="3 4">
    <name type="scientific">Desulfonema ishimotonii</name>
    <dbReference type="NCBI Taxonomy" id="45657"/>
    <lineage>
        <taxon>Bacteria</taxon>
        <taxon>Pseudomonadati</taxon>
        <taxon>Thermodesulfobacteriota</taxon>
        <taxon>Desulfobacteria</taxon>
        <taxon>Desulfobacterales</taxon>
        <taxon>Desulfococcaceae</taxon>
        <taxon>Desulfonema</taxon>
    </lineage>
</organism>
<keyword evidence="4" id="KW-1185">Reference proteome</keyword>
<accession>A0A401G0W3</accession>
<dbReference type="GO" id="GO:0016787">
    <property type="term" value="F:hydrolase activity"/>
    <property type="evidence" value="ECO:0007669"/>
    <property type="project" value="UniProtKB-KW"/>
</dbReference>
<dbReference type="GO" id="GO:0017001">
    <property type="term" value="P:antibiotic catabolic process"/>
    <property type="evidence" value="ECO:0007669"/>
    <property type="project" value="UniProtKB-ARBA"/>
</dbReference>
<evidence type="ECO:0000313" key="4">
    <source>
        <dbReference type="Proteomes" id="UP000288096"/>
    </source>
</evidence>
<protein>
    <submittedName>
        <fullName evidence="3">MBL fold metallo-hydrolase</fullName>
    </submittedName>
</protein>
<dbReference type="Gene3D" id="3.60.15.10">
    <property type="entry name" value="Ribonuclease Z/Hydroxyacylglutathione hydrolase-like"/>
    <property type="match status" value="1"/>
</dbReference>
<dbReference type="PANTHER" id="PTHR42951:SF4">
    <property type="entry name" value="ACYL-COENZYME A THIOESTERASE MBLAC2"/>
    <property type="match status" value="1"/>
</dbReference>
<dbReference type="SUPFAM" id="SSF56281">
    <property type="entry name" value="Metallo-hydrolase/oxidoreductase"/>
    <property type="match status" value="1"/>
</dbReference>
<dbReference type="OrthoDB" id="9802991at2"/>
<gene>
    <name evidence="3" type="ORF">DENIS_3846</name>
</gene>
<dbReference type="RefSeq" id="WP_124330002.1">
    <property type="nucleotide sequence ID" value="NZ_BEXT01000001.1"/>
</dbReference>
<dbReference type="Proteomes" id="UP000288096">
    <property type="component" value="Unassembled WGS sequence"/>
</dbReference>
<dbReference type="SMART" id="SM00849">
    <property type="entry name" value="Lactamase_B"/>
    <property type="match status" value="1"/>
</dbReference>
<dbReference type="InterPro" id="IPR050855">
    <property type="entry name" value="NDM-1-like"/>
</dbReference>
<evidence type="ECO:0000259" key="2">
    <source>
        <dbReference type="SMART" id="SM00849"/>
    </source>
</evidence>
<comment type="caution">
    <text evidence="3">The sequence shown here is derived from an EMBL/GenBank/DDBJ whole genome shotgun (WGS) entry which is preliminary data.</text>
</comment>
<dbReference type="InterPro" id="IPR001279">
    <property type="entry name" value="Metallo-B-lactamas"/>
</dbReference>
<keyword evidence="3" id="KW-0378">Hydrolase</keyword>
<evidence type="ECO:0000256" key="1">
    <source>
        <dbReference type="ARBA" id="ARBA00005250"/>
    </source>
</evidence>
<reference evidence="4" key="1">
    <citation type="submission" date="2017-11" db="EMBL/GenBank/DDBJ databases">
        <authorList>
            <person name="Watanabe M."/>
            <person name="Kojima H."/>
        </authorList>
    </citation>
    <scope>NUCLEOTIDE SEQUENCE [LARGE SCALE GENOMIC DNA]</scope>
    <source>
        <strain evidence="4">Tokyo 01</strain>
    </source>
</reference>
<sequence length="226" mass="24554">MKKITDEVYQIGGSGLTDPEDAASYLIRFDGHAAVIDAGCGKSVGQLLKNIRACGVRPDQVEYLLLTHCHFDHVGGAKTFRNKVRCQVVAHELDAPFLEKGDSTVTAATWYGSDMEPTPVDIRITRAQESLPLGDRTIEAIHIPGHSPGSLAYLFESGGLKVLFAQDVHGPLAPTLLSNEADYQKSLRILLSLEADILCEGHYGVFTGKDEVRKFILSFVEGDAEA</sequence>
<dbReference type="InterPro" id="IPR036866">
    <property type="entry name" value="RibonucZ/Hydroxyglut_hydro"/>
</dbReference>
<dbReference type="AlphaFoldDB" id="A0A401G0W3"/>
<comment type="similarity">
    <text evidence="1">Belongs to the metallo-beta-lactamase superfamily. Class-B beta-lactamase family.</text>
</comment>